<dbReference type="CDD" id="cd16027">
    <property type="entry name" value="SGSH"/>
    <property type="match status" value="1"/>
</dbReference>
<dbReference type="EMBL" id="JAABOQ010000004">
    <property type="protein sequence ID" value="NER17861.1"/>
    <property type="molecule type" value="Genomic_DNA"/>
</dbReference>
<feature type="domain" description="Sulfatase N-terminal" evidence="1">
    <location>
        <begin position="25"/>
        <end position="311"/>
    </location>
</feature>
<dbReference type="GO" id="GO:0016740">
    <property type="term" value="F:transferase activity"/>
    <property type="evidence" value="ECO:0007669"/>
    <property type="project" value="UniProtKB-KW"/>
</dbReference>
<dbReference type="InterPro" id="IPR017850">
    <property type="entry name" value="Alkaline_phosphatase_core_sf"/>
</dbReference>
<keyword evidence="2" id="KW-0378">Hydrolase</keyword>
<proteinExistence type="predicted"/>
<name>A0A6M0CJ54_9FLAO</name>
<dbReference type="RefSeq" id="WP_164032530.1">
    <property type="nucleotide sequence ID" value="NZ_JAABOQ010000004.1"/>
</dbReference>
<dbReference type="Pfam" id="PF00884">
    <property type="entry name" value="Sulfatase"/>
    <property type="match status" value="1"/>
</dbReference>
<organism evidence="2 3">
    <name type="scientific">Spongiivirga citrea</name>
    <dbReference type="NCBI Taxonomy" id="1481457"/>
    <lineage>
        <taxon>Bacteria</taxon>
        <taxon>Pseudomonadati</taxon>
        <taxon>Bacteroidota</taxon>
        <taxon>Flavobacteriia</taxon>
        <taxon>Flavobacteriales</taxon>
        <taxon>Flavobacteriaceae</taxon>
        <taxon>Spongiivirga</taxon>
    </lineage>
</organism>
<dbReference type="InterPro" id="IPR000917">
    <property type="entry name" value="Sulfatase_N"/>
</dbReference>
<dbReference type="SUPFAM" id="SSF53649">
    <property type="entry name" value="Alkaline phosphatase-like"/>
    <property type="match status" value="1"/>
</dbReference>
<evidence type="ECO:0000313" key="3">
    <source>
        <dbReference type="Proteomes" id="UP000474296"/>
    </source>
</evidence>
<keyword evidence="2" id="KW-0808">Transferase</keyword>
<dbReference type="PANTHER" id="PTHR43751">
    <property type="entry name" value="SULFATASE"/>
    <property type="match status" value="1"/>
</dbReference>
<gene>
    <name evidence="2" type="ORF">GWK10_11605</name>
</gene>
<dbReference type="AlphaFoldDB" id="A0A6M0CJ54"/>
<dbReference type="Gene3D" id="3.40.720.10">
    <property type="entry name" value="Alkaline Phosphatase, subunit A"/>
    <property type="match status" value="1"/>
</dbReference>
<accession>A0A6M0CJ54</accession>
<keyword evidence="3" id="KW-1185">Reference proteome</keyword>
<reference evidence="2 3" key="1">
    <citation type="submission" date="2020-01" db="EMBL/GenBank/DDBJ databases">
        <title>Spongiivirga citrea KCTC 32990T.</title>
        <authorList>
            <person name="Wang G."/>
        </authorList>
    </citation>
    <scope>NUCLEOTIDE SEQUENCE [LARGE SCALE GENOMIC DNA]</scope>
    <source>
        <strain evidence="2 3">KCTC 32990</strain>
    </source>
</reference>
<comment type="caution">
    <text evidence="2">The sequence shown here is derived from an EMBL/GenBank/DDBJ whole genome shotgun (WGS) entry which is preliminary data.</text>
</comment>
<dbReference type="GO" id="GO:0016787">
    <property type="term" value="F:hydrolase activity"/>
    <property type="evidence" value="ECO:0007669"/>
    <property type="project" value="UniProtKB-KW"/>
</dbReference>
<sequence>MDCNYKLIIALFFIVTNSVLGQERPNILWITIEDTSPQFIGAYGNTEARTPVIDQLSKEGVRFTNAFSTGTVCSPSRSAIITGARTYEMGTGHHRSAFPIPDYIHGFPYYMKKQGYYVTNNRKTDYNVANVKEFTQETWHESSNRAGWWGRKGSEPFFAVFNFAESHQSRTMTNSYEWYLKHVLEHLPKENQIAEDAFTMPPFYRDSPQMRKQFARVYNSIKLTDLRIGKLLQRLEKDNLRQNTIIIFYADHGEGIPRGKTNGINLGYRVPFIIWFPEKFKHLSPWGTGGVVSDELITFEDLAPSMVSLVGGRVPDYMNGRILMGNKRNTPTDYVILSSDRADNGNDLVRSITDGTYMYSRNYMPFVPEMRYLNYVEIAEITQQMRDDLQNDLLNPLQRKLFSPRSPEVLFNIEEDIWETNNLIDSKGTRKILKTMRTQLDEKLIKSHDIHFLPEYEIEKISKNTTPYEYRMGAEYPFKQIYSAASISGKKGESVIQKQIELLSSKNKIVRYWASMGLMSQEKGLLDKYQTQLINFLEDDYEPVSINMATILFQKYNDVIAKKKLIAYCKSKDSHLVLMTINNLLYVDYKEPFIETVQFVNALTTHKRFVKDACKDFLHITGVTNY</sequence>
<protein>
    <submittedName>
        <fullName evidence="2">Sulfatase-like hydrolase/transferase</fullName>
    </submittedName>
</protein>
<evidence type="ECO:0000259" key="1">
    <source>
        <dbReference type="Pfam" id="PF00884"/>
    </source>
</evidence>
<dbReference type="Proteomes" id="UP000474296">
    <property type="component" value="Unassembled WGS sequence"/>
</dbReference>
<dbReference type="InterPro" id="IPR052701">
    <property type="entry name" value="GAG_Ulvan_Degrading_Sulfatases"/>
</dbReference>
<dbReference type="PANTHER" id="PTHR43751:SF1">
    <property type="entry name" value="SULFATASE ATSG-RELATED"/>
    <property type="match status" value="1"/>
</dbReference>
<evidence type="ECO:0000313" key="2">
    <source>
        <dbReference type="EMBL" id="NER17861.1"/>
    </source>
</evidence>